<proteinExistence type="predicted"/>
<dbReference type="InterPro" id="IPR052336">
    <property type="entry name" value="MlaD_Phospholipid_Transporter"/>
</dbReference>
<gene>
    <name evidence="4" type="ORF">HFP15_21605</name>
</gene>
<evidence type="ECO:0000256" key="1">
    <source>
        <dbReference type="SAM" id="MobiDB-lite"/>
    </source>
</evidence>
<evidence type="ECO:0000256" key="2">
    <source>
        <dbReference type="SAM" id="Phobius"/>
    </source>
</evidence>
<keyword evidence="2" id="KW-1133">Transmembrane helix</keyword>
<comment type="caution">
    <text evidence="4">The sequence shown here is derived from an EMBL/GenBank/DDBJ whole genome shotgun (WGS) entry which is preliminary data.</text>
</comment>
<name>A0ABX1J737_9PSEU</name>
<evidence type="ECO:0000313" key="4">
    <source>
        <dbReference type="EMBL" id="NKQ55484.1"/>
    </source>
</evidence>
<feature type="region of interest" description="Disordered" evidence="1">
    <location>
        <begin position="407"/>
        <end position="429"/>
    </location>
</feature>
<dbReference type="RefSeq" id="WP_168518488.1">
    <property type="nucleotide sequence ID" value="NZ_JAAXLS010000015.1"/>
</dbReference>
<dbReference type="Proteomes" id="UP000715441">
    <property type="component" value="Unassembled WGS sequence"/>
</dbReference>
<evidence type="ECO:0000313" key="5">
    <source>
        <dbReference type="Proteomes" id="UP000715441"/>
    </source>
</evidence>
<keyword evidence="5" id="KW-1185">Reference proteome</keyword>
<keyword evidence="2" id="KW-0812">Transmembrane</keyword>
<reference evidence="4 5" key="1">
    <citation type="submission" date="2020-04" db="EMBL/GenBank/DDBJ databases">
        <title>Novel species.</title>
        <authorList>
            <person name="Teo W.F.A."/>
            <person name="Lipun K."/>
            <person name="Srisuk N."/>
            <person name="Duangmal K."/>
        </authorList>
    </citation>
    <scope>NUCLEOTIDE SEQUENCE [LARGE SCALE GENOMIC DNA]</scope>
    <source>
        <strain evidence="4 5">K13G38</strain>
    </source>
</reference>
<keyword evidence="2" id="KW-0472">Membrane</keyword>
<organism evidence="4 5">
    <name type="scientific">Amycolatopsis acididurans</name>
    <dbReference type="NCBI Taxonomy" id="2724524"/>
    <lineage>
        <taxon>Bacteria</taxon>
        <taxon>Bacillati</taxon>
        <taxon>Actinomycetota</taxon>
        <taxon>Actinomycetes</taxon>
        <taxon>Pseudonocardiales</taxon>
        <taxon>Pseudonocardiaceae</taxon>
        <taxon>Amycolatopsis</taxon>
    </lineage>
</organism>
<evidence type="ECO:0000259" key="3">
    <source>
        <dbReference type="Pfam" id="PF02470"/>
    </source>
</evidence>
<dbReference type="PANTHER" id="PTHR33371">
    <property type="entry name" value="INTERMEMBRANE PHOSPHOLIPID TRANSPORT SYSTEM BINDING PROTEIN MLAD-RELATED"/>
    <property type="match status" value="1"/>
</dbReference>
<accession>A0ABX1J737</accession>
<dbReference type="EMBL" id="JAAXLS010000015">
    <property type="protein sequence ID" value="NKQ55484.1"/>
    <property type="molecule type" value="Genomic_DNA"/>
</dbReference>
<dbReference type="Pfam" id="PF02470">
    <property type="entry name" value="MlaD"/>
    <property type="match status" value="1"/>
</dbReference>
<dbReference type="InterPro" id="IPR003399">
    <property type="entry name" value="Mce/MlaD"/>
</dbReference>
<sequence length="429" mass="44331">MRIFKGTAGKITVLGAFFVLSMVYLGYLFDRAGVGNPLASSDSYTLSFDTTDVDNLIPVGDVDIAGVNVGKVEDVSHRNGTATVVVSLDPDAAPVHQGATVRVGAKSLAGESYVDIEDGQGPALPPGTKLGPEAVKPAVQLRDVVASLDPKTRDALGSLVRTAGAGTAGTQQDVANALTGLGNLGRQGYTAIDAIAGQSQDLTALAQQTTVVLDALNTGQGQIGRLVEDAQKLTAATSGQQQSLADTVRRLPGVLGSTQTATVKLRDLSSAAGPVAADLNQAASPLNAALQQLPATTQDLRGLLPDLTGTLRSAPATLDRVPTLTRDASALVPQLRTTMAHLNPMLGYISPYGPELGAFFANFAAMLNYTDEAGIHFFRLEPDLGNESIVKGVPVPLPTVLTNRNPYPAPGQSLAPDGRPFTRLQPAGG</sequence>
<feature type="transmembrane region" description="Helical" evidence="2">
    <location>
        <begin position="12"/>
        <end position="29"/>
    </location>
</feature>
<protein>
    <submittedName>
        <fullName evidence="4">MCE family protein</fullName>
    </submittedName>
</protein>
<dbReference type="PANTHER" id="PTHR33371:SF4">
    <property type="entry name" value="INTERMEMBRANE PHOSPHOLIPID TRANSPORT SYSTEM BINDING PROTEIN MLAD"/>
    <property type="match status" value="1"/>
</dbReference>
<dbReference type="SUPFAM" id="SSF58104">
    <property type="entry name" value="Methyl-accepting chemotaxis protein (MCP) signaling domain"/>
    <property type="match status" value="1"/>
</dbReference>
<feature type="domain" description="Mce/MlaD" evidence="3">
    <location>
        <begin position="43"/>
        <end position="119"/>
    </location>
</feature>